<dbReference type="SUPFAM" id="SSF54695">
    <property type="entry name" value="POZ domain"/>
    <property type="match status" value="1"/>
</dbReference>
<organism evidence="3">
    <name type="scientific">Thrips palmi</name>
    <name type="common">Melon thrips</name>
    <dbReference type="NCBI Taxonomy" id="161013"/>
    <lineage>
        <taxon>Eukaryota</taxon>
        <taxon>Metazoa</taxon>
        <taxon>Ecdysozoa</taxon>
        <taxon>Arthropoda</taxon>
        <taxon>Hexapoda</taxon>
        <taxon>Insecta</taxon>
        <taxon>Pterygota</taxon>
        <taxon>Neoptera</taxon>
        <taxon>Paraneoptera</taxon>
        <taxon>Thysanoptera</taxon>
        <taxon>Terebrantia</taxon>
        <taxon>Thripoidea</taxon>
        <taxon>Thripidae</taxon>
        <taxon>Thrips</taxon>
    </lineage>
</organism>
<dbReference type="Proteomes" id="UP000515158">
    <property type="component" value="Unplaced"/>
</dbReference>
<dbReference type="Pfam" id="PF00651">
    <property type="entry name" value="BTB"/>
    <property type="match status" value="1"/>
</dbReference>
<dbReference type="SMART" id="SM00225">
    <property type="entry name" value="BTB"/>
    <property type="match status" value="1"/>
</dbReference>
<dbReference type="PROSITE" id="PS50097">
    <property type="entry name" value="BTB"/>
    <property type="match status" value="1"/>
</dbReference>
<dbReference type="GeneID" id="117641608"/>
<keyword evidence="2" id="KW-1185">Reference proteome</keyword>
<protein>
    <submittedName>
        <fullName evidence="3">Uncharacterized protein LOC117641608</fullName>
    </submittedName>
</protein>
<feature type="domain" description="BTB" evidence="1">
    <location>
        <begin position="27"/>
        <end position="94"/>
    </location>
</feature>
<sequence length="281" mass="32271">MVHVADANHQSLITGTFPDLLCSKRYHDVVFSCKDNKQVQAHRLLLGSVSPFLNNLFREQAWRDEIHISLSDYNAPVVLNVLRFVYEGVVRLSFRELEEFQSITKCLGINIPKEIVNSDTGVIYEDQKDTVTEDLQHSGTATRDLTVPTQRTGSVATTIKQNKLKRKAIEEHLIPSKRPNPVQSINKIVSNLSKPPEDVTKQQKGNDEKTRPLLVPMKHLPKVLQIIEKIKVENRLEARVEAYVKKYLLRLKMQKTQKKKSLEEMNGFGGDHQLYKNRYSM</sequence>
<dbReference type="KEGG" id="tpal:117641608"/>
<evidence type="ECO:0000259" key="1">
    <source>
        <dbReference type="PROSITE" id="PS50097"/>
    </source>
</evidence>
<reference evidence="3" key="1">
    <citation type="submission" date="2025-08" db="UniProtKB">
        <authorList>
            <consortium name="RefSeq"/>
        </authorList>
    </citation>
    <scope>IDENTIFICATION</scope>
    <source>
        <tissue evidence="3">Total insect</tissue>
    </source>
</reference>
<dbReference type="Gene3D" id="3.30.710.10">
    <property type="entry name" value="Potassium Channel Kv1.1, Chain A"/>
    <property type="match status" value="1"/>
</dbReference>
<evidence type="ECO:0000313" key="3">
    <source>
        <dbReference type="RefSeq" id="XP_034234975.1"/>
    </source>
</evidence>
<proteinExistence type="predicted"/>
<name>A0A6P8YDL5_THRPL</name>
<evidence type="ECO:0000313" key="2">
    <source>
        <dbReference type="Proteomes" id="UP000515158"/>
    </source>
</evidence>
<dbReference type="InParanoid" id="A0A6P8YDL5"/>
<accession>A0A6P8YDL5</accession>
<dbReference type="InterPro" id="IPR011333">
    <property type="entry name" value="SKP1/BTB/POZ_sf"/>
</dbReference>
<dbReference type="RefSeq" id="XP_034234975.1">
    <property type="nucleotide sequence ID" value="XM_034379084.1"/>
</dbReference>
<dbReference type="OrthoDB" id="8196865at2759"/>
<dbReference type="AlphaFoldDB" id="A0A6P8YDL5"/>
<dbReference type="InterPro" id="IPR000210">
    <property type="entry name" value="BTB/POZ_dom"/>
</dbReference>
<gene>
    <name evidence="3" type="primary">LOC117641608</name>
</gene>